<keyword evidence="10" id="KW-0732">Signal</keyword>
<accession>A0A328B0C1</accession>
<feature type="chain" id="PRO_5016448985" description="TonB-dependent receptor" evidence="10">
    <location>
        <begin position="25"/>
        <end position="967"/>
    </location>
</feature>
<reference evidence="14" key="1">
    <citation type="submission" date="2018-05" db="EMBL/GenBank/DDBJ databases">
        <authorList>
            <person name="Li X."/>
        </authorList>
    </citation>
    <scope>NUCLEOTIDE SEQUENCE [LARGE SCALE GENOMIC DNA]</scope>
    <source>
        <strain evidence="14">HKS-05</strain>
    </source>
</reference>
<evidence type="ECO:0000256" key="6">
    <source>
        <dbReference type="ARBA" id="ARBA00023136"/>
    </source>
</evidence>
<evidence type="ECO:0000256" key="4">
    <source>
        <dbReference type="ARBA" id="ARBA00022692"/>
    </source>
</evidence>
<dbReference type="PANTHER" id="PTHR47234">
    <property type="match status" value="1"/>
</dbReference>
<evidence type="ECO:0000313" key="13">
    <source>
        <dbReference type="EMBL" id="RAK60349.1"/>
    </source>
</evidence>
<proteinExistence type="inferred from homology"/>
<evidence type="ECO:0000256" key="8">
    <source>
        <dbReference type="PROSITE-ProRule" id="PRU01360"/>
    </source>
</evidence>
<evidence type="ECO:0000256" key="10">
    <source>
        <dbReference type="SAM" id="SignalP"/>
    </source>
</evidence>
<feature type="domain" description="TonB-dependent receptor plug" evidence="12">
    <location>
        <begin position="58"/>
        <end position="176"/>
    </location>
</feature>
<dbReference type="Gene3D" id="2.170.130.10">
    <property type="entry name" value="TonB-dependent receptor, plug domain"/>
    <property type="match status" value="1"/>
</dbReference>
<dbReference type="PROSITE" id="PS52016">
    <property type="entry name" value="TONB_DEPENDENT_REC_3"/>
    <property type="match status" value="1"/>
</dbReference>
<dbReference type="InterPro" id="IPR039426">
    <property type="entry name" value="TonB-dep_rcpt-like"/>
</dbReference>
<dbReference type="Proteomes" id="UP000249842">
    <property type="component" value="Unassembled WGS sequence"/>
</dbReference>
<keyword evidence="14" id="KW-1185">Reference proteome</keyword>
<dbReference type="GO" id="GO:0009279">
    <property type="term" value="C:cell outer membrane"/>
    <property type="evidence" value="ECO:0007669"/>
    <property type="project" value="UniProtKB-SubCell"/>
</dbReference>
<dbReference type="RefSeq" id="WP_111457642.1">
    <property type="nucleotide sequence ID" value="NZ_QFYP01000001.1"/>
</dbReference>
<dbReference type="Pfam" id="PF00593">
    <property type="entry name" value="TonB_dep_Rec_b-barrel"/>
    <property type="match status" value="1"/>
</dbReference>
<comment type="similarity">
    <text evidence="8 9">Belongs to the TonB-dependent receptor family.</text>
</comment>
<evidence type="ECO:0000256" key="5">
    <source>
        <dbReference type="ARBA" id="ARBA00023077"/>
    </source>
</evidence>
<evidence type="ECO:0000259" key="12">
    <source>
        <dbReference type="Pfam" id="PF07715"/>
    </source>
</evidence>
<evidence type="ECO:0000256" key="7">
    <source>
        <dbReference type="ARBA" id="ARBA00023237"/>
    </source>
</evidence>
<evidence type="ECO:0000256" key="9">
    <source>
        <dbReference type="RuleBase" id="RU003357"/>
    </source>
</evidence>
<keyword evidence="3 8" id="KW-1134">Transmembrane beta strand</keyword>
<dbReference type="InterPro" id="IPR036942">
    <property type="entry name" value="Beta-barrel_TonB_sf"/>
</dbReference>
<evidence type="ECO:0000256" key="1">
    <source>
        <dbReference type="ARBA" id="ARBA00004571"/>
    </source>
</evidence>
<dbReference type="AlphaFoldDB" id="A0A328B0C1"/>
<dbReference type="InterPro" id="IPR012910">
    <property type="entry name" value="Plug_dom"/>
</dbReference>
<gene>
    <name evidence="13" type="ORF">DJ021_11290</name>
</gene>
<organism evidence="13 14">
    <name type="scientific">Phenylobacterium hankyongense</name>
    <dbReference type="NCBI Taxonomy" id="1813876"/>
    <lineage>
        <taxon>Bacteria</taxon>
        <taxon>Pseudomonadati</taxon>
        <taxon>Pseudomonadota</taxon>
        <taxon>Alphaproteobacteria</taxon>
        <taxon>Caulobacterales</taxon>
        <taxon>Caulobacteraceae</taxon>
        <taxon>Phenylobacterium</taxon>
    </lineage>
</organism>
<dbReference type="InterPro" id="IPR000531">
    <property type="entry name" value="Beta-barrel_TonB"/>
</dbReference>
<protein>
    <recommendedName>
        <fullName evidence="15">TonB-dependent receptor</fullName>
    </recommendedName>
</protein>
<evidence type="ECO:0008006" key="15">
    <source>
        <dbReference type="Google" id="ProtNLM"/>
    </source>
</evidence>
<dbReference type="OrthoDB" id="7051241at2"/>
<evidence type="ECO:0000256" key="3">
    <source>
        <dbReference type="ARBA" id="ARBA00022452"/>
    </source>
</evidence>
<comment type="subcellular location">
    <subcellularLocation>
        <location evidence="1 8">Cell outer membrane</location>
        <topology evidence="1 8">Multi-pass membrane protein</topology>
    </subcellularLocation>
</comment>
<feature type="domain" description="TonB-dependent receptor-like beta-barrel" evidence="11">
    <location>
        <begin position="386"/>
        <end position="933"/>
    </location>
</feature>
<dbReference type="SUPFAM" id="SSF56935">
    <property type="entry name" value="Porins"/>
    <property type="match status" value="1"/>
</dbReference>
<evidence type="ECO:0000256" key="2">
    <source>
        <dbReference type="ARBA" id="ARBA00022448"/>
    </source>
</evidence>
<dbReference type="InterPro" id="IPR037066">
    <property type="entry name" value="Plug_dom_sf"/>
</dbReference>
<feature type="signal peptide" evidence="10">
    <location>
        <begin position="1"/>
        <end position="24"/>
    </location>
</feature>
<name>A0A328B0C1_9CAUL</name>
<evidence type="ECO:0000313" key="14">
    <source>
        <dbReference type="Proteomes" id="UP000249842"/>
    </source>
</evidence>
<evidence type="ECO:0000259" key="11">
    <source>
        <dbReference type="Pfam" id="PF00593"/>
    </source>
</evidence>
<keyword evidence="4 8" id="KW-0812">Transmembrane</keyword>
<dbReference type="Pfam" id="PF07715">
    <property type="entry name" value="Plug"/>
    <property type="match status" value="1"/>
</dbReference>
<sequence length="967" mass="104551">MSTLKGMLLAGLASSALIASAAQAQDSASPKLDGANNSVGEVDAIVVTGSRIARPELESAMPVNVTKFDDVARVGRLNAYDALRLEPSIAPGAGAYSADFYDGTGDAGNAGAAFINLRNMGTNRSLTLIDGKRRVSGTAAASAVDINMIPSAMIDRIEVVTGGAAAIYGADAVTGAVNIITKKDLEGLYVTAYQGISQHGDAPETNVSLAAGGKFADGRGSFTLGGTYLQTGAVQEHERDFSRKNIVYWGNPNNTGVNDGIPDNIVVRDLLLFYNSDVPEFYNPKNGGYYHYYNGQLTRDYYNTPLGAGETARGNGTSNPAVVRSWNWYAPLRLSEKTFSTIAKFDYELTDAIKYGARLDYGRTVSGGLVTRYREDSRTLFAGGNGGAKAYPDNPYMPDSVRNLLASDGLSYVNIDRWYTNWPVVEMPHDRESVTVSQNLSGKIGGSLSWEAYYQYGRATDDAAVTNAPLTSRWVAARDVIADPVTGAPVCRDPAARAAGCTPYNIFGNDPLTAAQKAWLLTDLHSRSINEQQIFGADLSGKLFHLPAGDVSFAAGVEHRTESGRLTVDPRVANAQVPLSGFVSSIQTVPVDASMSVTEGYGELVVPIIKDKPFLRHLELEGAYRYSDYRTMGSTGTWKAGGTWEPVGGLTIRGVRSRSVRVPNFGELYAPTSQGFTGSINDPCLSGNYNLTPTRAANCQALGVPNNLAFYSTDVLVKSGGNIDLKPEVSDSFTVGAVIQPRFIPGLDVTIDFWNIRIVNAITSFSINDMMNQCVDLPTINNQFCQYVQRGADHKINFISTQLVNAAEMRTDGIDFGIGYRLPLWNGQLGATFKGSYLLSREIQNVPGVQAAQIKYDGSYTDPRFRGYLLVEYSTNHYDFTVGTQYTSSATVDPNAIPGQYDNNYIPAVVYNDISLARRFDSGLEMTFGVKNLFNVTPPLMPNVYNGGGGRYDTIGRYFFTRVGMKF</sequence>
<keyword evidence="6 8" id="KW-0472">Membrane</keyword>
<dbReference type="Gene3D" id="2.40.170.20">
    <property type="entry name" value="TonB-dependent receptor, beta-barrel domain"/>
    <property type="match status" value="1"/>
</dbReference>
<keyword evidence="2 8" id="KW-0813">Transport</keyword>
<keyword evidence="5 9" id="KW-0798">TonB box</keyword>
<comment type="caution">
    <text evidence="13">The sequence shown here is derived from an EMBL/GenBank/DDBJ whole genome shotgun (WGS) entry which is preliminary data.</text>
</comment>
<dbReference type="PANTHER" id="PTHR47234:SF2">
    <property type="entry name" value="TONB-DEPENDENT RECEPTOR"/>
    <property type="match status" value="1"/>
</dbReference>
<dbReference type="EMBL" id="QFYP01000001">
    <property type="protein sequence ID" value="RAK60349.1"/>
    <property type="molecule type" value="Genomic_DNA"/>
</dbReference>
<keyword evidence="7 8" id="KW-0998">Cell outer membrane</keyword>